<dbReference type="SUPFAM" id="SSF140657">
    <property type="entry name" value="Hyaluronidase post-catalytic domain-like"/>
    <property type="match status" value="1"/>
</dbReference>
<dbReference type="RefSeq" id="WP_020275412.1">
    <property type="nucleotide sequence ID" value="NZ_KE354333.1"/>
</dbReference>
<dbReference type="GO" id="GO:1901135">
    <property type="term" value="P:carbohydrate derivative metabolic process"/>
    <property type="evidence" value="ECO:0007669"/>
    <property type="project" value="UniProtKB-ARBA"/>
</dbReference>
<comment type="similarity">
    <text evidence="3">Belongs to the glycosyl hydrolase 84 family.</text>
</comment>
<sequence length="945" mass="101709">MGLRRGKRAAALAVAVVAGTLGAPSAAVAAPPVPGATASPTADTAEPGLSVWPRPQSLRANGAPVAVTGEVALITGPSSDRYALETLRGLLLQAGARRITDSAGPGALVVRVRTEPVRRGDRHALPAGGYELSVGGGGVSLTGTGGDGLFHAVQTLRQLLRPDGTITAAVVRDWPGTAVRGITEGFYGTAWTRRQRLAQVDFMGRTKQNRYLYAPGDDLYRQARWREPYPAGQRAEFRELAERARRNHVTLGWAVAPGQAMCFASDADVRALTRKLDAMWALGFRAFQLQFQDVSYSEWHCDADADRFGSGPRAAARAQARVANAVARHLAERHPGAAGLSLMPTEYYEDGTTDYRRALAGTLDPGAEVAWTGVGVVPRTITGGELADAREAFRHPLVTMDNYPVNDYEPGRLFLGPYRGREPAVATGSAALLANAMQQPEASRIPLFTAADYAWNPRAYRPGESWRAAIADLAGGDRRREEALTALAGNDASSVLGEEESAYLRPLTEAYWRARTAGGAAARRLREAFTVLRELPRRLSGTGLGSEVAPWSEQLAYYGEAGTAALDMLDAQRAGDAAAAWTAYRRLGALRARLEPAPVEVGTDVLDPFLQRAQKAYAAWSGIHHEPPRNPGDGRTLRFPQPRALTAVTALTEPGAEGGVEVHVPGQGWREAGRLDRSGATEVRFSARADALRITGPAPSRVHHLIPWFADSPATSLGLPRDRADVETGRTERLTARLGSLRPADARGRLTAEAPEGVRVRVPQGGLTVRRGTTVEVPVEVTVERGAPMRSYDIRLGFAGATRTLTVRAFPPTGGPDLARTGTARSSGDETPDFPASAANDGDPDTRWSSPVDDGAWWQVELPRPARLGQVVLRWQDAHPSAYRVQVSPDGRRWRTAAAVRDGRGGRESVRMDERDVRFVRVQGEKRATPYGYSLWSVEAYAVTD</sequence>
<dbReference type="Pfam" id="PF02838">
    <property type="entry name" value="Glyco_hydro_20b"/>
    <property type="match status" value="1"/>
</dbReference>
<dbReference type="InterPro" id="IPR011496">
    <property type="entry name" value="O-GlcNAcase_cat"/>
</dbReference>
<dbReference type="SUPFAM" id="SSF51445">
    <property type="entry name" value="(Trans)glycosidases"/>
    <property type="match status" value="1"/>
</dbReference>
<dbReference type="Gene3D" id="1.20.58.460">
    <property type="entry name" value="Hyaluronidase post-catalytic domain-like"/>
    <property type="match status" value="1"/>
</dbReference>
<dbReference type="SUPFAM" id="SSF55545">
    <property type="entry name" value="beta-N-acetylhexosaminidase-like domain"/>
    <property type="match status" value="1"/>
</dbReference>
<dbReference type="PATRIC" id="fig|1283301.3.peg.6508"/>
<evidence type="ECO:0000256" key="4">
    <source>
        <dbReference type="SAM" id="MobiDB-lite"/>
    </source>
</evidence>
<dbReference type="PROSITE" id="PS50022">
    <property type="entry name" value="FA58C_3"/>
    <property type="match status" value="1"/>
</dbReference>
<dbReference type="Gene3D" id="2.60.120.260">
    <property type="entry name" value="Galactose-binding domain-like"/>
    <property type="match status" value="1"/>
</dbReference>
<dbReference type="Gene3D" id="3.20.20.80">
    <property type="entry name" value="Glycosidases"/>
    <property type="match status" value="1"/>
</dbReference>
<dbReference type="OrthoDB" id="9760892at2"/>
<dbReference type="InterPro" id="IPR008979">
    <property type="entry name" value="Galactose-bd-like_sf"/>
</dbReference>
<dbReference type="HOGENOM" id="CLU_001501_3_0_11"/>
<dbReference type="SUPFAM" id="SSF49785">
    <property type="entry name" value="Galactose-binding domain-like"/>
    <property type="match status" value="1"/>
</dbReference>
<dbReference type="InterPro" id="IPR049019">
    <property type="entry name" value="NagJ-like_helical"/>
</dbReference>
<dbReference type="InterPro" id="IPR051822">
    <property type="entry name" value="Glycosyl_Hydrolase_84"/>
</dbReference>
<dbReference type="GO" id="GO:0005975">
    <property type="term" value="P:carbohydrate metabolic process"/>
    <property type="evidence" value="ECO:0007669"/>
    <property type="project" value="UniProtKB-ARBA"/>
</dbReference>
<name>S4NDM1_9ACTN</name>
<keyword evidence="2 3" id="KW-0326">Glycosidase</keyword>
<accession>S4NDM1</accession>
<keyword evidence="9" id="KW-1185">Reference proteome</keyword>
<dbReference type="EMBL" id="AOPY01001566">
    <property type="protein sequence ID" value="EPJ36389.1"/>
    <property type="molecule type" value="Genomic_DNA"/>
</dbReference>
<comment type="caution">
    <text evidence="8">The sequence shown here is derived from an EMBL/GenBank/DDBJ whole genome shotgun (WGS) entry which is preliminary data.</text>
</comment>
<gene>
    <name evidence="8" type="ORF">STAFG_6559</name>
</gene>
<dbReference type="InterPro" id="IPR029018">
    <property type="entry name" value="Hex-like_dom2"/>
</dbReference>
<dbReference type="AlphaFoldDB" id="S4NDM1"/>
<feature type="domain" description="GH84" evidence="7">
    <location>
        <begin position="178"/>
        <end position="458"/>
    </location>
</feature>
<feature type="compositionally biased region" description="Low complexity" evidence="4">
    <location>
        <begin position="27"/>
        <end position="42"/>
    </location>
</feature>
<evidence type="ECO:0000259" key="6">
    <source>
        <dbReference type="PROSITE" id="PS50022"/>
    </source>
</evidence>
<dbReference type="Gene3D" id="3.30.379.10">
    <property type="entry name" value="Chitobiase/beta-hexosaminidase domain 2-like"/>
    <property type="match status" value="1"/>
</dbReference>
<evidence type="ECO:0000256" key="2">
    <source>
        <dbReference type="ARBA" id="ARBA00023295"/>
    </source>
</evidence>
<dbReference type="Pfam" id="PF00754">
    <property type="entry name" value="F5_F8_type_C"/>
    <property type="match status" value="1"/>
</dbReference>
<evidence type="ECO:0000256" key="5">
    <source>
        <dbReference type="SAM" id="SignalP"/>
    </source>
</evidence>
<feature type="region of interest" description="Disordered" evidence="4">
    <location>
        <begin position="27"/>
        <end position="49"/>
    </location>
</feature>
<evidence type="ECO:0000313" key="9">
    <source>
        <dbReference type="Proteomes" id="UP000015001"/>
    </source>
</evidence>
<feature type="chain" id="PRO_5004521978" evidence="5">
    <location>
        <begin position="30"/>
        <end position="945"/>
    </location>
</feature>
<dbReference type="PROSITE" id="PS52009">
    <property type="entry name" value="GH84"/>
    <property type="match status" value="1"/>
</dbReference>
<dbReference type="Proteomes" id="UP000015001">
    <property type="component" value="Unassembled WGS sequence"/>
</dbReference>
<feature type="active site" description="Proton donor" evidence="3">
    <location>
        <position position="293"/>
    </location>
</feature>
<dbReference type="GO" id="GO:0015929">
    <property type="term" value="F:hexosaminidase activity"/>
    <property type="evidence" value="ECO:0007669"/>
    <property type="project" value="UniProtKB-ARBA"/>
</dbReference>
<evidence type="ECO:0000259" key="7">
    <source>
        <dbReference type="PROSITE" id="PS52009"/>
    </source>
</evidence>
<evidence type="ECO:0000313" key="8">
    <source>
        <dbReference type="EMBL" id="EPJ36389.1"/>
    </source>
</evidence>
<proteinExistence type="inferred from homology"/>
<dbReference type="InterPro" id="IPR000421">
    <property type="entry name" value="FA58C"/>
</dbReference>
<feature type="region of interest" description="Disordered" evidence="4">
    <location>
        <begin position="808"/>
        <end position="850"/>
    </location>
</feature>
<evidence type="ECO:0000256" key="3">
    <source>
        <dbReference type="PROSITE-ProRule" id="PRU01353"/>
    </source>
</evidence>
<evidence type="ECO:0000256" key="1">
    <source>
        <dbReference type="ARBA" id="ARBA00022801"/>
    </source>
</evidence>
<keyword evidence="5" id="KW-0732">Signal</keyword>
<reference evidence="8 9" key="1">
    <citation type="submission" date="2013-02" db="EMBL/GenBank/DDBJ databases">
        <title>Draft Genome Sequence of Streptomyces afghaniensis, Which Produces Compounds of the Julimycin B-Complex.</title>
        <authorList>
            <person name="Gruening B.A."/>
            <person name="Praeg A."/>
            <person name="Erxleben A."/>
            <person name="Guenther S."/>
            <person name="Fiedler H.-P."/>
            <person name="Goodfellow M."/>
            <person name="Mueller M."/>
        </authorList>
    </citation>
    <scope>NUCLEOTIDE SEQUENCE [LARGE SCALE GENOMIC DNA]</scope>
    <source>
        <strain evidence="8 9">772</strain>
    </source>
</reference>
<feature type="domain" description="F5/8 type C" evidence="6">
    <location>
        <begin position="791"/>
        <end position="943"/>
    </location>
</feature>
<organism evidence="8 9">
    <name type="scientific">Streptomyces afghaniensis 772</name>
    <dbReference type="NCBI Taxonomy" id="1283301"/>
    <lineage>
        <taxon>Bacteria</taxon>
        <taxon>Bacillati</taxon>
        <taxon>Actinomycetota</taxon>
        <taxon>Actinomycetes</taxon>
        <taxon>Kitasatosporales</taxon>
        <taxon>Streptomycetaceae</taxon>
        <taxon>Streptomyces</taxon>
    </lineage>
</organism>
<keyword evidence="1 3" id="KW-0378">Hydrolase</keyword>
<dbReference type="Pfam" id="PF07555">
    <property type="entry name" value="NAGidase"/>
    <property type="match status" value="1"/>
</dbReference>
<protein>
    <submittedName>
        <fullName evidence="8">Uncharacterized protein</fullName>
    </submittedName>
</protein>
<dbReference type="Pfam" id="PF21774">
    <property type="entry name" value="NagJ_C"/>
    <property type="match status" value="1"/>
</dbReference>
<dbReference type="PANTHER" id="PTHR13170:SF16">
    <property type="entry name" value="PROTEIN O-GLCNACASE"/>
    <property type="match status" value="1"/>
</dbReference>
<feature type="signal peptide" evidence="5">
    <location>
        <begin position="1"/>
        <end position="29"/>
    </location>
</feature>
<dbReference type="InterPro" id="IPR015882">
    <property type="entry name" value="HEX_bac_N"/>
</dbReference>
<dbReference type="InterPro" id="IPR017853">
    <property type="entry name" value="GH"/>
</dbReference>
<dbReference type="PANTHER" id="PTHR13170">
    <property type="entry name" value="O-GLCNACASE"/>
    <property type="match status" value="1"/>
</dbReference>